<evidence type="ECO:0000256" key="1">
    <source>
        <dbReference type="SAM" id="MobiDB-lite"/>
    </source>
</evidence>
<keyword evidence="2" id="KW-1133">Transmembrane helix</keyword>
<dbReference type="Pfam" id="PF13425">
    <property type="entry name" value="O-antigen_lig"/>
    <property type="match status" value="1"/>
</dbReference>
<evidence type="ECO:0000313" key="4">
    <source>
        <dbReference type="Proteomes" id="UP000009320"/>
    </source>
</evidence>
<organism evidence="3 4">
    <name type="scientific">Lactobacillus hominis DSM 23910 = CRBIP 24.179</name>
    <dbReference type="NCBI Taxonomy" id="1423758"/>
    <lineage>
        <taxon>Bacteria</taxon>
        <taxon>Bacillati</taxon>
        <taxon>Bacillota</taxon>
        <taxon>Bacilli</taxon>
        <taxon>Lactobacillales</taxon>
        <taxon>Lactobacillaceae</taxon>
        <taxon>Lactobacillus</taxon>
    </lineage>
</organism>
<feature type="transmembrane region" description="Helical" evidence="2">
    <location>
        <begin position="215"/>
        <end position="232"/>
    </location>
</feature>
<feature type="transmembrane region" description="Helical" evidence="2">
    <location>
        <begin position="106"/>
        <end position="124"/>
    </location>
</feature>
<dbReference type="EMBL" id="CAKE01000025">
    <property type="protein sequence ID" value="CCI82487.1"/>
    <property type="molecule type" value="Genomic_DNA"/>
</dbReference>
<dbReference type="RefSeq" id="WP_008471586.1">
    <property type="nucleotide sequence ID" value="NZ_AYZP01000004.1"/>
</dbReference>
<evidence type="ECO:0000313" key="3">
    <source>
        <dbReference type="EMBL" id="CCI82487.1"/>
    </source>
</evidence>
<keyword evidence="4" id="KW-1185">Reference proteome</keyword>
<feature type="transmembrane region" description="Helical" evidence="2">
    <location>
        <begin position="238"/>
        <end position="258"/>
    </location>
</feature>
<feature type="transmembrane region" description="Helical" evidence="2">
    <location>
        <begin position="7"/>
        <end position="26"/>
    </location>
</feature>
<sequence length="510" mass="58937">MQKKIRAGLFWFVLLQPFLDFYWFYNPPLSEIFHFSIPTIFRIVAVAVLVGLYFSQKRSWQILKKQWWIIAYIGLMVVYTIVHLWHVRHFNSISPNSYGYSAGQEIFYLIRMFLPLVIIYLTEASHFSEKTVIRTIQALVGTFSGIIVITNLFTFSLGSYGGWIKENIFGWFFGPHLSFFYTASKGFFNFANTTSAILFMLVPLMAYVLVKEFNWINITLFTLQGLSMVMLGTKTASLGFGLACVIFAIAYLVHCFLVKDIKFSWKLVATVAVIGGLYAALLPKSPMLSRSNLDAKITETREKSKKPESEDKLNKKLAKGLKKNKGAKRRKFLVTFIKKYYPNYSLNQKFVHKSYPYQRDPEFWHKVMKWPVASRLNNRQVEQAMLDQIIHKNNSSLDKWLGISYVRMSNIFNLERDFKSQRYTLGIIGTILFLGVYVAILIYAIVYWFIKKNCRTLLISSLILANGLAIAAAYYSGNVMDFLTATIILGFFNGYMLSQVNERKKNKRIA</sequence>
<dbReference type="GeneID" id="82847694"/>
<accession>I7L7A0</accession>
<dbReference type="eggNOG" id="ENOG5033T01">
    <property type="taxonomic scope" value="Bacteria"/>
</dbReference>
<comment type="caution">
    <text evidence="3">The sequence shown here is derived from an EMBL/GenBank/DDBJ whole genome shotgun (WGS) entry which is preliminary data.</text>
</comment>
<dbReference type="InterPro" id="IPR049504">
    <property type="entry name" value="O-antigen_lig"/>
</dbReference>
<gene>
    <name evidence="3" type="ORF">BN55_05155</name>
</gene>
<feature type="transmembrane region" description="Helical" evidence="2">
    <location>
        <begin position="482"/>
        <end position="498"/>
    </location>
</feature>
<dbReference type="Proteomes" id="UP000009320">
    <property type="component" value="Unassembled WGS sequence"/>
</dbReference>
<reference evidence="3 4" key="1">
    <citation type="submission" date="2012-06" db="EMBL/GenBank/DDBJ databases">
        <title>Draft Genome Sequence of Lactobacillus hominis Strain CRBIP 24.179T, isolated from human intestine.</title>
        <authorList>
            <person name="Cousin S."/>
            <person name="Ma L."/>
            <person name="Bizet C."/>
            <person name="Loux V."/>
            <person name="Bouchier C."/>
            <person name="Clermont D."/>
            <person name="Creno S."/>
        </authorList>
    </citation>
    <scope>NUCLEOTIDE SEQUENCE [LARGE SCALE GENOMIC DNA]</scope>
    <source>
        <strain evidence="4">CRBIP 24.179T</strain>
    </source>
</reference>
<evidence type="ECO:0000256" key="2">
    <source>
        <dbReference type="SAM" id="Phobius"/>
    </source>
</evidence>
<proteinExistence type="predicted"/>
<protein>
    <submittedName>
        <fullName evidence="3">Putative membrane protein</fullName>
    </submittedName>
</protein>
<feature type="transmembrane region" description="Helical" evidence="2">
    <location>
        <begin position="32"/>
        <end position="55"/>
    </location>
</feature>
<dbReference type="AlphaFoldDB" id="I7L7A0"/>
<feature type="transmembrane region" description="Helical" evidence="2">
    <location>
        <begin position="423"/>
        <end position="450"/>
    </location>
</feature>
<keyword evidence="2" id="KW-0472">Membrane</keyword>
<name>I7L7A0_9LACO</name>
<feature type="transmembrane region" description="Helical" evidence="2">
    <location>
        <begin position="67"/>
        <end position="86"/>
    </location>
</feature>
<feature type="transmembrane region" description="Helical" evidence="2">
    <location>
        <begin position="136"/>
        <end position="157"/>
    </location>
</feature>
<dbReference type="OrthoDB" id="2320327at2"/>
<feature type="transmembrane region" description="Helical" evidence="2">
    <location>
        <begin position="187"/>
        <end position="208"/>
    </location>
</feature>
<keyword evidence="2" id="KW-0812">Transmembrane</keyword>
<feature type="transmembrane region" description="Helical" evidence="2">
    <location>
        <begin position="265"/>
        <end position="282"/>
    </location>
</feature>
<dbReference type="STRING" id="1423758.FC41_GL001506"/>
<feature type="region of interest" description="Disordered" evidence="1">
    <location>
        <begin position="298"/>
        <end position="323"/>
    </location>
</feature>
<feature type="compositionally biased region" description="Basic and acidic residues" evidence="1">
    <location>
        <begin position="298"/>
        <end position="314"/>
    </location>
</feature>
<feature type="transmembrane region" description="Helical" evidence="2">
    <location>
        <begin position="457"/>
        <end position="476"/>
    </location>
</feature>